<feature type="region of interest" description="Disordered" evidence="1">
    <location>
        <begin position="1"/>
        <end position="116"/>
    </location>
</feature>
<feature type="compositionally biased region" description="Basic residues" evidence="1">
    <location>
        <begin position="61"/>
        <end position="73"/>
    </location>
</feature>
<dbReference type="Pfam" id="PF05380">
    <property type="entry name" value="Peptidase_A17"/>
    <property type="match status" value="1"/>
</dbReference>
<dbReference type="PANTHER" id="PTHR47331">
    <property type="entry name" value="PHD-TYPE DOMAIN-CONTAINING PROTEIN"/>
    <property type="match status" value="1"/>
</dbReference>
<dbReference type="Gene3D" id="3.30.420.10">
    <property type="entry name" value="Ribonuclease H-like superfamily/Ribonuclease H"/>
    <property type="match status" value="2"/>
</dbReference>
<dbReference type="STRING" id="30069.A0A182YRW4"/>
<keyword evidence="4" id="KW-1185">Reference proteome</keyword>
<evidence type="ECO:0000313" key="3">
    <source>
        <dbReference type="EnsemblMetazoa" id="ASTEI11200-PA"/>
    </source>
</evidence>
<dbReference type="VEuPathDB" id="VectorBase:ASTE006794"/>
<dbReference type="PROSITE" id="PS50994">
    <property type="entry name" value="INTEGRASE"/>
    <property type="match status" value="1"/>
</dbReference>
<dbReference type="InterPro" id="IPR005312">
    <property type="entry name" value="DUF1759"/>
</dbReference>
<dbReference type="GO" id="GO:0042575">
    <property type="term" value="C:DNA polymerase complex"/>
    <property type="evidence" value="ECO:0007669"/>
    <property type="project" value="UniProtKB-ARBA"/>
</dbReference>
<organism evidence="3 4">
    <name type="scientific">Anopheles stephensi</name>
    <name type="common">Indo-Pakistan malaria mosquito</name>
    <dbReference type="NCBI Taxonomy" id="30069"/>
    <lineage>
        <taxon>Eukaryota</taxon>
        <taxon>Metazoa</taxon>
        <taxon>Ecdysozoa</taxon>
        <taxon>Arthropoda</taxon>
        <taxon>Hexapoda</taxon>
        <taxon>Insecta</taxon>
        <taxon>Pterygota</taxon>
        <taxon>Neoptera</taxon>
        <taxon>Endopterygota</taxon>
        <taxon>Diptera</taxon>
        <taxon>Nematocera</taxon>
        <taxon>Culicoidea</taxon>
        <taxon>Culicidae</taxon>
        <taxon>Anophelinae</taxon>
        <taxon>Anopheles</taxon>
    </lineage>
</organism>
<feature type="domain" description="Integrase catalytic" evidence="2">
    <location>
        <begin position="1173"/>
        <end position="1325"/>
    </location>
</feature>
<name>A0A182YRW4_ANOST</name>
<dbReference type="EnsemblMetazoa" id="ASTEI11200-RA">
    <property type="protein sequence ID" value="ASTEI11200-PA"/>
    <property type="gene ID" value="ASTEI11200"/>
</dbReference>
<proteinExistence type="predicted"/>
<protein>
    <recommendedName>
        <fullName evidence="2">Integrase catalytic domain-containing protein</fullName>
    </recommendedName>
</protein>
<dbReference type="GO" id="GO:0015074">
    <property type="term" value="P:DNA integration"/>
    <property type="evidence" value="ECO:0007669"/>
    <property type="project" value="InterPro"/>
</dbReference>
<reference evidence="4" key="1">
    <citation type="journal article" date="2014" name="Genome Biol.">
        <title>Genome analysis of a major urban malaria vector mosquito, Anopheles stephensi.</title>
        <authorList>
            <person name="Jiang X."/>
            <person name="Peery A."/>
            <person name="Hall A.B."/>
            <person name="Sharma A."/>
            <person name="Chen X.G."/>
            <person name="Waterhouse R.M."/>
            <person name="Komissarov A."/>
            <person name="Riehle M.M."/>
            <person name="Shouche Y."/>
            <person name="Sharakhova M.V."/>
            <person name="Lawson D."/>
            <person name="Pakpour N."/>
            <person name="Arensburger P."/>
            <person name="Davidson V.L."/>
            <person name="Eiglmeier K."/>
            <person name="Emrich S."/>
            <person name="George P."/>
            <person name="Kennedy R.C."/>
            <person name="Mane S.P."/>
            <person name="Maslen G."/>
            <person name="Oringanje C."/>
            <person name="Qi Y."/>
            <person name="Settlage R."/>
            <person name="Tojo M."/>
            <person name="Tubio J.M."/>
            <person name="Unger M.F."/>
            <person name="Wang B."/>
            <person name="Vernick K.D."/>
            <person name="Ribeiro J.M."/>
            <person name="James A.A."/>
            <person name="Michel K."/>
            <person name="Riehle M.A."/>
            <person name="Luckhart S."/>
            <person name="Sharakhov I.V."/>
            <person name="Tu Z."/>
        </authorList>
    </citation>
    <scope>NUCLEOTIDE SEQUENCE [LARGE SCALE GENOMIC DNA]</scope>
    <source>
        <strain evidence="4">Indian</strain>
    </source>
</reference>
<dbReference type="VEuPathDB" id="VectorBase:ASTE001597"/>
<dbReference type="GO" id="GO:0071897">
    <property type="term" value="P:DNA biosynthetic process"/>
    <property type="evidence" value="ECO:0007669"/>
    <property type="project" value="UniProtKB-ARBA"/>
</dbReference>
<feature type="region of interest" description="Disordered" evidence="1">
    <location>
        <begin position="298"/>
        <end position="321"/>
    </location>
</feature>
<accession>A0A182YRW4</accession>
<reference evidence="3" key="2">
    <citation type="submission" date="2020-05" db="UniProtKB">
        <authorList>
            <consortium name="EnsemblMetazoa"/>
        </authorList>
    </citation>
    <scope>IDENTIFICATION</scope>
    <source>
        <strain evidence="3">Indian</strain>
    </source>
</reference>
<dbReference type="InterPro" id="IPR001584">
    <property type="entry name" value="Integrase_cat-core"/>
</dbReference>
<dbReference type="InterPro" id="IPR043502">
    <property type="entry name" value="DNA/RNA_pol_sf"/>
</dbReference>
<evidence type="ECO:0000259" key="2">
    <source>
        <dbReference type="PROSITE" id="PS50994"/>
    </source>
</evidence>
<feature type="compositionally biased region" description="Acidic residues" evidence="1">
    <location>
        <begin position="89"/>
        <end position="98"/>
    </location>
</feature>
<dbReference type="VEuPathDB" id="VectorBase:ASTEI20_042404"/>
<dbReference type="GO" id="GO:0003676">
    <property type="term" value="F:nucleic acid binding"/>
    <property type="evidence" value="ECO:0007669"/>
    <property type="project" value="InterPro"/>
</dbReference>
<dbReference type="InterPro" id="IPR008042">
    <property type="entry name" value="Retrotrans_Pao"/>
</dbReference>
<dbReference type="InterPro" id="IPR041588">
    <property type="entry name" value="Integrase_H2C2"/>
</dbReference>
<dbReference type="OMA" id="RWKQAQY"/>
<dbReference type="SUPFAM" id="SSF56672">
    <property type="entry name" value="DNA/RNA polymerases"/>
    <property type="match status" value="1"/>
</dbReference>
<evidence type="ECO:0000313" key="4">
    <source>
        <dbReference type="Proteomes" id="UP000076408"/>
    </source>
</evidence>
<dbReference type="Proteomes" id="UP000076408">
    <property type="component" value="Unassembled WGS sequence"/>
</dbReference>
<dbReference type="VEuPathDB" id="VectorBase:ASTEI11200"/>
<dbReference type="InterPro" id="IPR012337">
    <property type="entry name" value="RNaseH-like_sf"/>
</dbReference>
<dbReference type="VEuPathDB" id="VectorBase:ASTEI20_036435"/>
<evidence type="ECO:0000256" key="1">
    <source>
        <dbReference type="SAM" id="MobiDB-lite"/>
    </source>
</evidence>
<dbReference type="Pfam" id="PF17921">
    <property type="entry name" value="Integrase_H2C2"/>
    <property type="match status" value="1"/>
</dbReference>
<feature type="compositionally biased region" description="Basic and acidic residues" evidence="1">
    <location>
        <begin position="305"/>
        <end position="314"/>
    </location>
</feature>
<dbReference type="SUPFAM" id="SSF53098">
    <property type="entry name" value="Ribonuclease H-like"/>
    <property type="match status" value="1"/>
</dbReference>
<dbReference type="InterPro" id="IPR036397">
    <property type="entry name" value="RNaseH_sf"/>
</dbReference>
<dbReference type="Pfam" id="PF03564">
    <property type="entry name" value="DUF1759"/>
    <property type="match status" value="1"/>
</dbReference>
<sequence length="1325" mass="151398">MEDQASTSGHDAGSVGVSEVTPEKKGPSKKPTKGGHEADSVGQKNLSKKKLSFRVTTPTRRVTRSAKKAHGNVKKQTVQVAVSSSESDSSSEEEEEVEPTSVDVQPTKEQRRARHGISQKLPEFNGKPQDWPRFYGAFLASNKSCGFTNNENLVRLQECLKGPALELVRGRLITAESVPRVIEKLVQVYGRPELILHSLLKKVREVKAPKASDLTSFLPFSNAVEELCEHLEAAQLKDHLHNPLLIQELVDKLPDADKRAWSRFKRGHGSVSLRTLTDFLDEVVTEVLDTTLDLGNYMPLSSQPKDTRRRETVGHHQTTPAQQGRKPCLACEATDHRLRNCTVFKEWTTRQRQDFVAKYSLCRLCLNGHQGRCFAPKRCNVGDCDQMHHPLLHDQVGSKLVDGISAHVNANDCMLFRVVPVNVHHNGTILTVLCFLDEGASITLVERQLVERLGAGGVPEKLTLRWTAGIERVEDKSQRLNLTISSVGSAKQETLKDARTVERLELPHQSVDREKLKERYAHLRKIPIESYQGRPEIMVGLNNIHLFTPLEVVSGEESDPIAVKTKLGWSVYGYTKSGATKNNIGYHSVTNEDLDLLIREHYKLEESVITIPNDSAENKRAKELLEETTKRVGERFETGLLWKENERSFPESYSMAVRRFKQLETKLKKTPELHNNLCQQIEDLRPYVEDGVTPTKRIVTSCVMGLYDPLGLISPFTIHGKILIQHLWRSKCDWDDEINKEAVILWHRWIELLENIKTIRIPRCYLDTTHSDAIESVELHVFTDASEHAYGCVAYLRIQAEGTVRCKLVMSRSKVAPLKRQTIPRLELMAAVLGARISHTILETHSLKIDKCTFWSDSKTVLSWINSEQHRFVQFVAFRIGEIWELTNKKDWRWVPTKLNIADVMTKWGKGPPLEMYGEWFSGPAFLYEPEEHWPVADGEIESTEEDTRKIVLFHSVITSQQLPTWQRLVRVMAYVIRFVDNCVRKRDKQAIHTIEATGKLSTNLKATFKARKVPLEKEELERAEIHLIRQSQWESFPEEMDILHANLDSSVVARKIKKKSVVYKYSPVLDENGVMRMESRLINNRDLPFDQRYPIILARQHEITKRIVQHYHESFGHANSETVLNEMRQRFKIPKHRAAIKEVRRQCTWCRVYKCKPFTPRMAPLPVERSTPSLRPFSAVGIDYLGPLEVTVGRRKEKRWVAVFTCLTIRAVHLEVVHTLSTQSCLMAIRRFESKFGKADDIFSDNATCFRGADNELQRIDRIFYECAEKVISASTSWHFTPPGTPHMGGVWERMVRSVKEAMRVLGDNRVLTDEILLTTLAEA</sequence>